<accession>A0A926F2U3</accession>
<dbReference type="Pfam" id="PF14286">
    <property type="entry name" value="DHHW"/>
    <property type="match status" value="1"/>
</dbReference>
<dbReference type="InterPro" id="IPR025945">
    <property type="entry name" value="DHHW"/>
</dbReference>
<organism evidence="1 2">
    <name type="scientific">Wansuia hejianensis</name>
    <dbReference type="NCBI Taxonomy" id="2763667"/>
    <lineage>
        <taxon>Bacteria</taxon>
        <taxon>Bacillati</taxon>
        <taxon>Bacillota</taxon>
        <taxon>Clostridia</taxon>
        <taxon>Lachnospirales</taxon>
        <taxon>Lachnospiraceae</taxon>
        <taxon>Wansuia</taxon>
    </lineage>
</organism>
<dbReference type="EMBL" id="JACRTK010000003">
    <property type="protein sequence ID" value="MBC8590920.1"/>
    <property type="molecule type" value="Genomic_DNA"/>
</dbReference>
<evidence type="ECO:0008006" key="3">
    <source>
        <dbReference type="Google" id="ProtNLM"/>
    </source>
</evidence>
<reference evidence="1 2" key="1">
    <citation type="submission" date="2020-08" db="EMBL/GenBank/DDBJ databases">
        <title>Genome public.</title>
        <authorList>
            <person name="Liu C."/>
            <person name="Sun Q."/>
        </authorList>
    </citation>
    <scope>NUCLEOTIDE SEQUENCE [LARGE SCALE GENOMIC DNA]</scope>
    <source>
        <strain evidence="1 2">NSJ-26</strain>
    </source>
</reference>
<comment type="caution">
    <text evidence="1">The sequence shown here is derived from an EMBL/GenBank/DDBJ whole genome shotgun (WGS) entry which is preliminary data.</text>
</comment>
<proteinExistence type="predicted"/>
<protein>
    <recommendedName>
        <fullName evidence="3">DHHW protein</fullName>
    </recommendedName>
</protein>
<dbReference type="AlphaFoldDB" id="A0A926F2U3"/>
<keyword evidence="2" id="KW-1185">Reference proteome</keyword>
<name>A0A926F2U3_9FIRM</name>
<gene>
    <name evidence="1" type="ORF">H8689_07320</name>
</gene>
<evidence type="ECO:0000313" key="1">
    <source>
        <dbReference type="EMBL" id="MBC8590920.1"/>
    </source>
</evidence>
<dbReference type="Proteomes" id="UP000601522">
    <property type="component" value="Unassembled WGS sequence"/>
</dbReference>
<evidence type="ECO:0000313" key="2">
    <source>
        <dbReference type="Proteomes" id="UP000601522"/>
    </source>
</evidence>
<sequence length="343" mass="40579">MTSDKVFSESENRVLEQVPRFSISQLMDGRFTTNYEKYISDQFPLRDFWIGVKSTIEKVLGKKENNQVYLARDGYLMEKFEDPDKGIFKSKVDRINSLISDSLDIDKYFMLIPNSVKVLENKLPPYAPNGDQLVYINKMKKSVNKDIKFINVYDTLYSHKDEYIFYRTDHHWTTKGAYLAYKQLITNMGIKPHKEDYFNIDKITDDFYGSLYSKSGFRNIEPDTIQLYRPKKDEGIRVEYVNEKKVIDSIYNLDNLRKKDKYTIFLDGNYPLIKINSNIDNKEKLLIIKDSYANSMIPFLTGHFNEIYVVDLRYYDDNIEPLIKNNKIDSVLILYNVKTFFMN</sequence>